<reference evidence="1 2" key="1">
    <citation type="submission" date="2007-04" db="EMBL/GenBank/DDBJ databases">
        <authorList>
            <person name="Fulton L."/>
            <person name="Clifton S."/>
            <person name="Fulton B."/>
            <person name="Xu J."/>
            <person name="Minx P."/>
            <person name="Pepin K.H."/>
            <person name="Johnson M."/>
            <person name="Thiruvilangam P."/>
            <person name="Bhonagiri V."/>
            <person name="Nash W.E."/>
            <person name="Mardis E.R."/>
            <person name="Wilson R.K."/>
        </authorList>
    </citation>
    <scope>NUCLEOTIDE SEQUENCE [LARGE SCALE GENOMIC DNA]</scope>
    <source>
        <strain evidence="1 2">L2-32</strain>
    </source>
</reference>
<dbReference type="Proteomes" id="UP000003773">
    <property type="component" value="Unassembled WGS sequence"/>
</dbReference>
<proteinExistence type="predicted"/>
<protein>
    <submittedName>
        <fullName evidence="1">Uncharacterized protein</fullName>
    </submittedName>
</protein>
<reference evidence="1 2" key="2">
    <citation type="submission" date="2007-05" db="EMBL/GenBank/DDBJ databases">
        <title>Draft genome sequence of Bifidobacterium adolescentis (L2-32).</title>
        <authorList>
            <person name="Sudarsanam P."/>
            <person name="Ley R."/>
            <person name="Guruge J."/>
            <person name="Turnbaugh P.J."/>
            <person name="Mahowald M."/>
            <person name="Liep D."/>
            <person name="Gordon J."/>
        </authorList>
    </citation>
    <scope>NUCLEOTIDE SEQUENCE [LARGE SCALE GENOMIC DNA]</scope>
    <source>
        <strain evidence="1 2">L2-32</strain>
    </source>
</reference>
<evidence type="ECO:0000313" key="2">
    <source>
        <dbReference type="Proteomes" id="UP000003773"/>
    </source>
</evidence>
<accession>A7A7X2</accession>
<comment type="caution">
    <text evidence="1">The sequence shown here is derived from an EMBL/GenBank/DDBJ whole genome shotgun (WGS) entry which is preliminary data.</text>
</comment>
<dbReference type="EMBL" id="AAXD02000074">
    <property type="protein sequence ID" value="EDN81837.1"/>
    <property type="molecule type" value="Genomic_DNA"/>
</dbReference>
<organism evidence="1 2">
    <name type="scientific">Bifidobacterium adolescentis L2-32</name>
    <dbReference type="NCBI Taxonomy" id="411481"/>
    <lineage>
        <taxon>Bacteria</taxon>
        <taxon>Bacillati</taxon>
        <taxon>Actinomycetota</taxon>
        <taxon>Actinomycetes</taxon>
        <taxon>Bifidobacteriales</taxon>
        <taxon>Bifidobacteriaceae</taxon>
        <taxon>Bifidobacterium</taxon>
    </lineage>
</organism>
<gene>
    <name evidence="1" type="ORF">BIFADO_01962</name>
</gene>
<sequence>MYLAYNRKTLCSRWDVAGCFLDASKHDMAASPTASKVLG</sequence>
<name>A7A7X2_BIFAD</name>
<dbReference type="HOGENOM" id="CLU_3305425_0_0_11"/>
<evidence type="ECO:0000313" key="1">
    <source>
        <dbReference type="EMBL" id="EDN81837.1"/>
    </source>
</evidence>
<dbReference type="AlphaFoldDB" id="A7A7X2"/>